<name>A0ABR3SJ02_9PEZI</name>
<evidence type="ECO:0000256" key="1">
    <source>
        <dbReference type="ARBA" id="ARBA00005234"/>
    </source>
</evidence>
<dbReference type="Gene3D" id="3.40.395.10">
    <property type="entry name" value="Adenoviral Proteinase, Chain A"/>
    <property type="match status" value="1"/>
</dbReference>
<proteinExistence type="inferred from homology"/>
<evidence type="ECO:0000256" key="3">
    <source>
        <dbReference type="ARBA" id="ARBA00022801"/>
    </source>
</evidence>
<evidence type="ECO:0000256" key="4">
    <source>
        <dbReference type="SAM" id="MobiDB-lite"/>
    </source>
</evidence>
<feature type="compositionally biased region" description="Basic and acidic residues" evidence="4">
    <location>
        <begin position="261"/>
        <end position="270"/>
    </location>
</feature>
<accession>A0ABR3SJ02</accession>
<comment type="similarity">
    <text evidence="1">Belongs to the peptidase C48 family.</text>
</comment>
<feature type="region of interest" description="Disordered" evidence="4">
    <location>
        <begin position="163"/>
        <end position="376"/>
    </location>
</feature>
<feature type="domain" description="Ubiquitin-like protease family profile" evidence="5">
    <location>
        <begin position="378"/>
        <end position="523"/>
    </location>
</feature>
<dbReference type="EMBL" id="JAJVDC020000139">
    <property type="protein sequence ID" value="KAL1622246.1"/>
    <property type="molecule type" value="Genomic_DNA"/>
</dbReference>
<feature type="compositionally biased region" description="Basic and acidic residues" evidence="4">
    <location>
        <begin position="356"/>
        <end position="376"/>
    </location>
</feature>
<evidence type="ECO:0000313" key="6">
    <source>
        <dbReference type="EMBL" id="KAL1622246.1"/>
    </source>
</evidence>
<feature type="compositionally biased region" description="Basic and acidic residues" evidence="4">
    <location>
        <begin position="212"/>
        <end position="221"/>
    </location>
</feature>
<sequence>MPSPAPPPSPNALGNAVAHFEASISAVSPQVLVEFATLREHFNVQTHRLIDLLAPHARLTVALAYATFDSASVSALHGVWKSWQVDAEQLYNSFGAAGLVSRQFLDLLRQLSDTGVSYVDALTALRRARASRKENKDKRSRVSVHRDWVPSDIVDAAKYLNVTLRPPRKRRRHDSTTASPPGPKRDRRSATPLAQGPDHSNSESGEAADGGNHGDTRELGHNHGGAQKPRDIHGGTQERAHSHSGSPEPGEGNMEISGDESDARSIEHARATRPWLEDEDDDFTGLGGIGGLVSDEDPIDDNSTADDIGLPTPSSPQLPDVTAAVESQVHPTSSERSSVPIFSPAAPTAPPPPRIPDARQRTALSTHKDAGDTRPWDAELTRPMIDQLADGTWLGNTAIFSLLRLAAPSHVHIIDLGSRESFDHLPQYRLHSWQTTVIVPMHLKRWQHWVLLHLDTVEFRAHLYDSKQSLGACEGMARAASAIAKAAGMDWKERPWRFELQDTPQQTGVDDCGLYALITGLYLSVGETLSQALNAAAWRLILRCFVQGAPRDATDIALSLDLARCGPADTDEPELIQRHRQHSSAVRRLSKMHDQIDEALRVVSILLGRVRQDAARATRGQEHDQRHEQLTAQLDEMAALNPLASYSATRQALVRAGEEGRARLADASKRSQDQQMWLLGLIDSVCRVREGIRQRLPEQKKQAADATAELGKLKKYIAEMEDEEHRGGESS</sequence>
<organism evidence="6 7">
    <name type="scientific">Neofusicoccum ribis</name>
    <dbReference type="NCBI Taxonomy" id="45134"/>
    <lineage>
        <taxon>Eukaryota</taxon>
        <taxon>Fungi</taxon>
        <taxon>Dikarya</taxon>
        <taxon>Ascomycota</taxon>
        <taxon>Pezizomycotina</taxon>
        <taxon>Dothideomycetes</taxon>
        <taxon>Dothideomycetes incertae sedis</taxon>
        <taxon>Botryosphaeriales</taxon>
        <taxon>Botryosphaeriaceae</taxon>
        <taxon>Neofusicoccum</taxon>
    </lineage>
</organism>
<keyword evidence="7" id="KW-1185">Reference proteome</keyword>
<dbReference type="Proteomes" id="UP001521116">
    <property type="component" value="Unassembled WGS sequence"/>
</dbReference>
<evidence type="ECO:0000256" key="2">
    <source>
        <dbReference type="ARBA" id="ARBA00022670"/>
    </source>
</evidence>
<dbReference type="PROSITE" id="PS50600">
    <property type="entry name" value="ULP_PROTEASE"/>
    <property type="match status" value="1"/>
</dbReference>
<dbReference type="InterPro" id="IPR003653">
    <property type="entry name" value="Peptidase_C48_C"/>
</dbReference>
<keyword evidence="3" id="KW-0378">Hydrolase</keyword>
<feature type="compositionally biased region" description="Basic and acidic residues" evidence="4">
    <location>
        <begin position="228"/>
        <end position="241"/>
    </location>
</feature>
<dbReference type="InterPro" id="IPR038765">
    <property type="entry name" value="Papain-like_cys_pep_sf"/>
</dbReference>
<gene>
    <name evidence="6" type="ORF">SLS56_008865</name>
</gene>
<evidence type="ECO:0000259" key="5">
    <source>
        <dbReference type="PROSITE" id="PS50600"/>
    </source>
</evidence>
<reference evidence="6 7" key="1">
    <citation type="submission" date="2024-02" db="EMBL/GenBank/DDBJ databases">
        <title>De novo assembly and annotation of 12 fungi associated with fruit tree decline syndrome in Ontario, Canada.</title>
        <authorList>
            <person name="Sulman M."/>
            <person name="Ellouze W."/>
            <person name="Ilyukhin E."/>
        </authorList>
    </citation>
    <scope>NUCLEOTIDE SEQUENCE [LARGE SCALE GENOMIC DNA]</scope>
    <source>
        <strain evidence="6 7">M1-105</strain>
    </source>
</reference>
<keyword evidence="2" id="KW-0645">Protease</keyword>
<dbReference type="SUPFAM" id="SSF54001">
    <property type="entry name" value="Cysteine proteinases"/>
    <property type="match status" value="1"/>
</dbReference>
<evidence type="ECO:0000313" key="7">
    <source>
        <dbReference type="Proteomes" id="UP001521116"/>
    </source>
</evidence>
<comment type="caution">
    <text evidence="6">The sequence shown here is derived from an EMBL/GenBank/DDBJ whole genome shotgun (WGS) entry which is preliminary data.</text>
</comment>
<feature type="compositionally biased region" description="Acidic residues" evidence="4">
    <location>
        <begin position="294"/>
        <end position="304"/>
    </location>
</feature>
<dbReference type="Pfam" id="PF02902">
    <property type="entry name" value="Peptidase_C48"/>
    <property type="match status" value="1"/>
</dbReference>
<protein>
    <recommendedName>
        <fullName evidence="5">Ubiquitin-like protease family profile domain-containing protein</fullName>
    </recommendedName>
</protein>